<comment type="caution">
    <text evidence="2">The sequence shown here is derived from an EMBL/GenBank/DDBJ whole genome shotgun (WGS) entry which is preliminary data.</text>
</comment>
<name>A0A1V4CYF3_9ACTN</name>
<evidence type="ECO:0000313" key="3">
    <source>
        <dbReference type="Proteomes" id="UP000033615"/>
    </source>
</evidence>
<reference evidence="2" key="1">
    <citation type="submission" date="2016-12" db="EMBL/GenBank/DDBJ databases">
        <title>Genome sequence of Streptomyces antioxidans MUSC 164.</title>
        <authorList>
            <person name="Lee L.-H."/>
            <person name="Ser H.-L."/>
        </authorList>
    </citation>
    <scope>NUCLEOTIDE SEQUENCE [LARGE SCALE GENOMIC DNA]</scope>
    <source>
        <strain evidence="2">MUSC 164</strain>
    </source>
</reference>
<proteinExistence type="predicted"/>
<dbReference type="OrthoDB" id="3268477at2"/>
<protein>
    <recommendedName>
        <fullName evidence="4">SPOR domain-containing protein</fullName>
    </recommendedName>
</protein>
<evidence type="ECO:0000313" key="2">
    <source>
        <dbReference type="EMBL" id="OPF73386.1"/>
    </source>
</evidence>
<dbReference type="RefSeq" id="WP_046084483.1">
    <property type="nucleotide sequence ID" value="NZ_LAKD02000091.1"/>
</dbReference>
<organism evidence="2 3">
    <name type="scientific">Streptomyces antioxidans</name>
    <dbReference type="NCBI Taxonomy" id="1507734"/>
    <lineage>
        <taxon>Bacteria</taxon>
        <taxon>Bacillati</taxon>
        <taxon>Actinomycetota</taxon>
        <taxon>Actinomycetes</taxon>
        <taxon>Kitasatosporales</taxon>
        <taxon>Streptomycetaceae</taxon>
        <taxon>Streptomyces</taxon>
    </lineage>
</organism>
<keyword evidence="3" id="KW-1185">Reference proteome</keyword>
<evidence type="ECO:0000256" key="1">
    <source>
        <dbReference type="SAM" id="MobiDB-lite"/>
    </source>
</evidence>
<evidence type="ECO:0008006" key="4">
    <source>
        <dbReference type="Google" id="ProtNLM"/>
    </source>
</evidence>
<dbReference type="EMBL" id="LAKD02000091">
    <property type="protein sequence ID" value="OPF73386.1"/>
    <property type="molecule type" value="Genomic_DNA"/>
</dbReference>
<accession>A0A1V4CYF3</accession>
<dbReference type="Proteomes" id="UP000033615">
    <property type="component" value="Unassembled WGS sequence"/>
</dbReference>
<feature type="compositionally biased region" description="Basic and acidic residues" evidence="1">
    <location>
        <begin position="44"/>
        <end position="75"/>
    </location>
</feature>
<dbReference type="AlphaFoldDB" id="A0A1V4CYF3"/>
<gene>
    <name evidence="2" type="ORF">VT50_0228650</name>
</gene>
<sequence>MALFRRGTAGKPGEWYYCIEHQKVEEGPECRAADRLGPYASPEEAARAVETVRERDAEWRNDPRWRDDKPQGGDA</sequence>
<feature type="region of interest" description="Disordered" evidence="1">
    <location>
        <begin position="42"/>
        <end position="75"/>
    </location>
</feature>